<evidence type="ECO:0000313" key="5">
    <source>
        <dbReference type="EMBL" id="PIL38046.1"/>
    </source>
</evidence>
<reference evidence="5 6" key="1">
    <citation type="submission" date="2017-10" db="EMBL/GenBank/DDBJ databases">
        <title>Massilia psychrophilum sp. nov., a novel purple-pigmented bacterium isolated from Tianshan glacier, Xinjiang Municipality, China.</title>
        <authorList>
            <person name="Wang H."/>
        </authorList>
    </citation>
    <scope>NUCLEOTIDE SEQUENCE [LARGE SCALE GENOMIC DNA]</scope>
    <source>
        <strain evidence="5 6">JCM 30813</strain>
    </source>
</reference>
<dbReference type="Pfam" id="PF00535">
    <property type="entry name" value="Glycos_transf_2"/>
    <property type="match status" value="1"/>
</dbReference>
<dbReference type="Proteomes" id="UP000228593">
    <property type="component" value="Unassembled WGS sequence"/>
</dbReference>
<evidence type="ECO:0000256" key="2">
    <source>
        <dbReference type="ARBA" id="ARBA00022676"/>
    </source>
</evidence>
<dbReference type="PANTHER" id="PTHR43179:SF12">
    <property type="entry name" value="GALACTOFURANOSYLTRANSFERASE GLFT2"/>
    <property type="match status" value="1"/>
</dbReference>
<sequence>MMQATERAGIDARPAIAVILTCFNRRQKTVACIDAVLAQTAFDDVTLDFFITDDGSHDGTADALAGKYDAIRLIEGDGSLFWNGGMRLAWADAFQGEYDFFLWLNDDTFLYPRTLRQMLDTHALSMRNSGKAGIVVGSTHDETGRTSYGGERQRSRLRPLTLATIEPQEAVQQCDTFNGNCVLISRQAADVLGNLDPGFVHAMGDTDYGLRARKAGIPMWVMPGYAGRCVNDGSVASSFGDRSLPVAMRFKKILSPKGLPWRPWKILCRRHAGVLWPLYWSWPYLKILVTSCRFKKHAPNLP</sequence>
<dbReference type="RefSeq" id="WP_099917728.1">
    <property type="nucleotide sequence ID" value="NZ_BMHS01000036.1"/>
</dbReference>
<proteinExistence type="inferred from homology"/>
<accession>A0A2G8SW73</accession>
<gene>
    <name evidence="5" type="ORF">CR103_20200</name>
</gene>
<organism evidence="5 6">
    <name type="scientific">Massilia psychrophila</name>
    <dbReference type="NCBI Taxonomy" id="1603353"/>
    <lineage>
        <taxon>Bacteria</taxon>
        <taxon>Pseudomonadati</taxon>
        <taxon>Pseudomonadota</taxon>
        <taxon>Betaproteobacteria</taxon>
        <taxon>Burkholderiales</taxon>
        <taxon>Oxalobacteraceae</taxon>
        <taxon>Telluria group</taxon>
        <taxon>Massilia</taxon>
    </lineage>
</organism>
<dbReference type="OrthoDB" id="9806824at2"/>
<name>A0A2G8SW73_9BURK</name>
<dbReference type="InterPro" id="IPR029044">
    <property type="entry name" value="Nucleotide-diphossugar_trans"/>
</dbReference>
<dbReference type="AlphaFoldDB" id="A0A2G8SW73"/>
<evidence type="ECO:0000313" key="6">
    <source>
        <dbReference type="Proteomes" id="UP000228593"/>
    </source>
</evidence>
<keyword evidence="6" id="KW-1185">Reference proteome</keyword>
<protein>
    <submittedName>
        <fullName evidence="5">Glycosyltransferase</fullName>
    </submittedName>
</protein>
<keyword evidence="2" id="KW-0328">Glycosyltransferase</keyword>
<dbReference type="Gene3D" id="3.90.550.10">
    <property type="entry name" value="Spore Coat Polysaccharide Biosynthesis Protein SpsA, Chain A"/>
    <property type="match status" value="1"/>
</dbReference>
<keyword evidence="3 5" id="KW-0808">Transferase</keyword>
<evidence type="ECO:0000259" key="4">
    <source>
        <dbReference type="Pfam" id="PF00535"/>
    </source>
</evidence>
<evidence type="ECO:0000256" key="3">
    <source>
        <dbReference type="ARBA" id="ARBA00022679"/>
    </source>
</evidence>
<comment type="similarity">
    <text evidence="1">Belongs to the glycosyltransferase 2 family.</text>
</comment>
<dbReference type="GO" id="GO:0016757">
    <property type="term" value="F:glycosyltransferase activity"/>
    <property type="evidence" value="ECO:0007669"/>
    <property type="project" value="UniProtKB-KW"/>
</dbReference>
<dbReference type="SUPFAM" id="SSF53448">
    <property type="entry name" value="Nucleotide-diphospho-sugar transferases"/>
    <property type="match status" value="1"/>
</dbReference>
<dbReference type="InterPro" id="IPR001173">
    <property type="entry name" value="Glyco_trans_2-like"/>
</dbReference>
<evidence type="ECO:0000256" key="1">
    <source>
        <dbReference type="ARBA" id="ARBA00006739"/>
    </source>
</evidence>
<dbReference type="PANTHER" id="PTHR43179">
    <property type="entry name" value="RHAMNOSYLTRANSFERASE WBBL"/>
    <property type="match status" value="1"/>
</dbReference>
<comment type="caution">
    <text evidence="5">The sequence shown here is derived from an EMBL/GenBank/DDBJ whole genome shotgun (WGS) entry which is preliminary data.</text>
</comment>
<dbReference type="EMBL" id="PDOB01000050">
    <property type="protein sequence ID" value="PIL38046.1"/>
    <property type="molecule type" value="Genomic_DNA"/>
</dbReference>
<feature type="domain" description="Glycosyltransferase 2-like" evidence="4">
    <location>
        <begin position="18"/>
        <end position="162"/>
    </location>
</feature>